<feature type="domain" description="BLOC-1-related complex subunit 6 C-terminal helix" evidence="2">
    <location>
        <begin position="263"/>
        <end position="362"/>
    </location>
</feature>
<evidence type="ECO:0000313" key="3">
    <source>
        <dbReference type="EnsemblMetazoa" id="BGLB020067-PA"/>
    </source>
</evidence>
<reference evidence="3" key="1">
    <citation type="submission" date="2020-05" db="UniProtKB">
        <authorList>
            <consortium name="EnsemblMetazoa"/>
        </authorList>
    </citation>
    <scope>IDENTIFICATION</scope>
    <source>
        <strain evidence="3">BB02</strain>
    </source>
</reference>
<dbReference type="InterPro" id="IPR019314">
    <property type="entry name" value="BORCS6"/>
</dbReference>
<organism evidence="3 4">
    <name type="scientific">Biomphalaria glabrata</name>
    <name type="common">Bloodfluke planorb</name>
    <name type="synonym">Freshwater snail</name>
    <dbReference type="NCBI Taxonomy" id="6526"/>
    <lineage>
        <taxon>Eukaryota</taxon>
        <taxon>Metazoa</taxon>
        <taxon>Spiralia</taxon>
        <taxon>Lophotrochozoa</taxon>
        <taxon>Mollusca</taxon>
        <taxon>Gastropoda</taxon>
        <taxon>Heterobranchia</taxon>
        <taxon>Euthyneura</taxon>
        <taxon>Panpulmonata</taxon>
        <taxon>Hygrophila</taxon>
        <taxon>Lymnaeoidea</taxon>
        <taxon>Planorbidae</taxon>
        <taxon>Biomphalaria</taxon>
    </lineage>
</organism>
<dbReference type="PANTHER" id="PTHR13440">
    <property type="entry name" value="BLOC-1 RELATED COMPLEX SUBUNIT 6"/>
    <property type="match status" value="1"/>
</dbReference>
<dbReference type="VEuPathDB" id="VectorBase:BGLAX_030029"/>
<dbReference type="STRING" id="6526.A0A2C9KIJ9"/>
<dbReference type="Proteomes" id="UP000076420">
    <property type="component" value="Unassembled WGS sequence"/>
</dbReference>
<dbReference type="PANTHER" id="PTHR13440:SF7">
    <property type="entry name" value="BLOC-1 RELATED COMPLEX SUBUNIT 6"/>
    <property type="match status" value="1"/>
</dbReference>
<feature type="region of interest" description="Disordered" evidence="1">
    <location>
        <begin position="90"/>
        <end position="139"/>
    </location>
</feature>
<dbReference type="KEGG" id="bgt:106071717"/>
<dbReference type="GO" id="GO:0032418">
    <property type="term" value="P:lysosome localization"/>
    <property type="evidence" value="ECO:0007669"/>
    <property type="project" value="TreeGrafter"/>
</dbReference>
<dbReference type="VEuPathDB" id="VectorBase:BGLB020067"/>
<feature type="compositionally biased region" description="Polar residues" evidence="1">
    <location>
        <begin position="210"/>
        <end position="219"/>
    </location>
</feature>
<name>A0A2C9KIJ9_BIOGL</name>
<dbReference type="EnsemblMetazoa" id="BGLB020067-RA">
    <property type="protein sequence ID" value="BGLB020067-PA"/>
    <property type="gene ID" value="BGLB020067"/>
</dbReference>
<feature type="compositionally biased region" description="Low complexity" evidence="1">
    <location>
        <begin position="233"/>
        <end position="261"/>
    </location>
</feature>
<dbReference type="GO" id="GO:0099078">
    <property type="term" value="C:BORC complex"/>
    <property type="evidence" value="ECO:0007669"/>
    <property type="project" value="TreeGrafter"/>
</dbReference>
<protein>
    <recommendedName>
        <fullName evidence="2">BLOC-1-related complex subunit 6 C-terminal helix domain-containing protein</fullName>
    </recommendedName>
</protein>
<sequence>MSALHNGILNDELVKNAFTVLKENAVLSRHEKSTPNDSANTPIDVSLSSQRGSQFCDINSQTNEFNLSSAKSSQSPLKDLSEDLHNMNIQKKDNLEEQREKSGNGLPELLPDVSIPLRPESLPLPIPSHNDKQEQSRSNYVNQAHGQNYIDDEDCELLASATTSKPIPIRAQANTEICALLSSSLPQGTITRKGDMIQFVADNLQEKIKQSSPMSNADNGTSGSRRSSERSIHSFSSSTSFATSSGVSRSPSSQFQQSPDDIPPIDVTAVIELESHARKVADNLDLMMGNIRNNLHKMSAITIGCQDAYKRSVDITCDSVDASIKSMYALMAKCEELSAAMGPVEQLAGQIKEIKRILDLFESQLSEK</sequence>
<dbReference type="InterPro" id="IPR046465">
    <property type="entry name" value="BORCS6_C"/>
</dbReference>
<feature type="compositionally biased region" description="Basic and acidic residues" evidence="1">
    <location>
        <begin position="90"/>
        <end position="102"/>
    </location>
</feature>
<feature type="region of interest" description="Disordered" evidence="1">
    <location>
        <begin position="207"/>
        <end position="261"/>
    </location>
</feature>
<evidence type="ECO:0000259" key="2">
    <source>
        <dbReference type="Pfam" id="PF10157"/>
    </source>
</evidence>
<gene>
    <name evidence="3" type="primary">106071717</name>
</gene>
<dbReference type="Pfam" id="PF10157">
    <property type="entry name" value="BORCS6"/>
    <property type="match status" value="1"/>
</dbReference>
<accession>A0A2C9KIJ9</accession>
<dbReference type="AlphaFoldDB" id="A0A2C9KIJ9"/>
<evidence type="ECO:0000313" key="4">
    <source>
        <dbReference type="Proteomes" id="UP000076420"/>
    </source>
</evidence>
<evidence type="ECO:0000256" key="1">
    <source>
        <dbReference type="SAM" id="MobiDB-lite"/>
    </source>
</evidence>
<proteinExistence type="predicted"/>